<organism evidence="1 2">
    <name type="scientific">Caerostris darwini</name>
    <dbReference type="NCBI Taxonomy" id="1538125"/>
    <lineage>
        <taxon>Eukaryota</taxon>
        <taxon>Metazoa</taxon>
        <taxon>Ecdysozoa</taxon>
        <taxon>Arthropoda</taxon>
        <taxon>Chelicerata</taxon>
        <taxon>Arachnida</taxon>
        <taxon>Araneae</taxon>
        <taxon>Araneomorphae</taxon>
        <taxon>Entelegynae</taxon>
        <taxon>Araneoidea</taxon>
        <taxon>Araneidae</taxon>
        <taxon>Caerostris</taxon>
    </lineage>
</organism>
<keyword evidence="2" id="KW-1185">Reference proteome</keyword>
<proteinExistence type="predicted"/>
<comment type="caution">
    <text evidence="1">The sequence shown here is derived from an EMBL/GenBank/DDBJ whole genome shotgun (WGS) entry which is preliminary data.</text>
</comment>
<sequence>MEDSELWHGVGSVEARQSITDVALFFCAFHSVISRLWKRFLPAKQLQENLLSVNYPNESHFDPQTDDKHKRVWRGKPQNITHHITNVREASWCGQGFRWDIALNCSSIKELCDGCLRSTV</sequence>
<protein>
    <submittedName>
        <fullName evidence="1">Uncharacterized protein</fullName>
    </submittedName>
</protein>
<dbReference type="AlphaFoldDB" id="A0AAV4PAN1"/>
<reference evidence="1 2" key="1">
    <citation type="submission" date="2021-06" db="EMBL/GenBank/DDBJ databases">
        <title>Caerostris darwini draft genome.</title>
        <authorList>
            <person name="Kono N."/>
            <person name="Arakawa K."/>
        </authorList>
    </citation>
    <scope>NUCLEOTIDE SEQUENCE [LARGE SCALE GENOMIC DNA]</scope>
</reference>
<accession>A0AAV4PAN1</accession>
<name>A0AAV4PAN1_9ARAC</name>
<dbReference type="Proteomes" id="UP001054837">
    <property type="component" value="Unassembled WGS sequence"/>
</dbReference>
<dbReference type="EMBL" id="BPLQ01002598">
    <property type="protein sequence ID" value="GIX94327.1"/>
    <property type="molecule type" value="Genomic_DNA"/>
</dbReference>
<gene>
    <name evidence="1" type="ORF">CDAR_54931</name>
</gene>
<evidence type="ECO:0000313" key="2">
    <source>
        <dbReference type="Proteomes" id="UP001054837"/>
    </source>
</evidence>
<evidence type="ECO:0000313" key="1">
    <source>
        <dbReference type="EMBL" id="GIX94327.1"/>
    </source>
</evidence>